<feature type="compositionally biased region" description="Polar residues" evidence="1">
    <location>
        <begin position="435"/>
        <end position="456"/>
    </location>
</feature>
<proteinExistence type="predicted"/>
<dbReference type="AlphaFoldDB" id="A0A2V0R9B4"/>
<feature type="compositionally biased region" description="Basic and acidic residues" evidence="1">
    <location>
        <begin position="415"/>
        <end position="430"/>
    </location>
</feature>
<protein>
    <submittedName>
        <fullName evidence="2">Uncharacterized protein</fullName>
    </submittedName>
</protein>
<organism evidence="2">
    <name type="scientific">viral metagenome</name>
    <dbReference type="NCBI Taxonomy" id="1070528"/>
    <lineage>
        <taxon>unclassified sequences</taxon>
        <taxon>metagenomes</taxon>
        <taxon>organismal metagenomes</taxon>
    </lineage>
</organism>
<evidence type="ECO:0000256" key="1">
    <source>
        <dbReference type="SAM" id="MobiDB-lite"/>
    </source>
</evidence>
<feature type="compositionally biased region" description="Acidic residues" evidence="1">
    <location>
        <begin position="359"/>
        <end position="368"/>
    </location>
</feature>
<feature type="region of interest" description="Disordered" evidence="1">
    <location>
        <begin position="411"/>
        <end position="456"/>
    </location>
</feature>
<reference evidence="2" key="1">
    <citation type="submission" date="2017-04" db="EMBL/GenBank/DDBJ databases">
        <title>Unveiling RNA virosphere associated with marine microorganisms.</title>
        <authorList>
            <person name="Urayama S."/>
            <person name="Takaki Y."/>
            <person name="Nishi S."/>
            <person name="Yoshida Y."/>
            <person name="Deguchi S."/>
            <person name="Takai K."/>
            <person name="Nunoura T."/>
        </authorList>
    </citation>
    <scope>NUCLEOTIDE SEQUENCE</scope>
</reference>
<comment type="caution">
    <text evidence="2">The sequence shown here is derived from an EMBL/GenBank/DDBJ whole genome shotgun (WGS) entry which is preliminary data.</text>
</comment>
<dbReference type="EMBL" id="BDQA01000408">
    <property type="protein sequence ID" value="GBH21876.1"/>
    <property type="molecule type" value="Genomic_RNA"/>
</dbReference>
<name>A0A2V0R9B4_9ZZZZ</name>
<feature type="region of interest" description="Disordered" evidence="1">
    <location>
        <begin position="344"/>
        <end position="383"/>
    </location>
</feature>
<sequence>MQTRVYSRDGPMLDIRLSDFTTVKERNVLLEYDALVGKIRYALYPMLINSLRDVYSDVTTKTAFARIVGCMNDYNIIPKGLEQLLNFIKRGIQVGDELVRYDSGKDVSVAAYKLLFGMFKRDESQLLDDLHHKCFQRFANKDGHICTPLFTVMRSEGVTEYQKGKVKLRVERLGRGVMGKGVVYCYTHDGGFDFYVDDTQYRTNLAAFSLINSEVAYLQKYRKDKEKARMRVHKLCYFMFSAPKAKTTSTHFITEVVFQHARLHYSRDSDSVTFDVPHLDLCKDENVSYSKMTSMLLKYYIMHIFGWGVKCNGCQLKVLKPLPTSLNIPSHDFPLTMEQRADAIRTRRSPSGAEKHDVDDDSDAESDDDVRVETSERAAASATCLAEKDSDTYTQLGPHGIKTNKRYLQLNAGSKGDKVPNVDTATKEPTTETTQSADDTSPQSESRTLDQNVSFI</sequence>
<evidence type="ECO:0000313" key="2">
    <source>
        <dbReference type="EMBL" id="GBH21876.1"/>
    </source>
</evidence>
<accession>A0A2V0R9B4</accession>